<proteinExistence type="predicted"/>
<dbReference type="InterPro" id="IPR016181">
    <property type="entry name" value="Acyl_CoA_acyltransferase"/>
</dbReference>
<feature type="domain" description="LYC1 C-terminal" evidence="1">
    <location>
        <begin position="265"/>
        <end position="480"/>
    </location>
</feature>
<dbReference type="KEGG" id="cpw:9692089"/>
<dbReference type="Gene3D" id="3.40.630.30">
    <property type="match status" value="1"/>
</dbReference>
<dbReference type="PANTHER" id="PTHR34815">
    <property type="entry name" value="LYSINE ACETYLTRANSFERASE"/>
    <property type="match status" value="1"/>
</dbReference>
<accession>C5PIX1</accession>
<dbReference type="InterPro" id="IPR055100">
    <property type="entry name" value="GNAT_LYC1-like"/>
</dbReference>
<organism evidence="2 3">
    <name type="scientific">Coccidioides posadasii (strain C735)</name>
    <name type="common">Valley fever fungus</name>
    <dbReference type="NCBI Taxonomy" id="222929"/>
    <lineage>
        <taxon>Eukaryota</taxon>
        <taxon>Fungi</taxon>
        <taxon>Dikarya</taxon>
        <taxon>Ascomycota</taxon>
        <taxon>Pezizomycotina</taxon>
        <taxon>Eurotiomycetes</taxon>
        <taxon>Eurotiomycetidae</taxon>
        <taxon>Onygenales</taxon>
        <taxon>Onygenaceae</taxon>
        <taxon>Coccidioides</taxon>
    </lineage>
</organism>
<gene>
    <name evidence="2" type="ORF">CPC735_058440</name>
</gene>
<dbReference type="Proteomes" id="UP000009084">
    <property type="component" value="Unassembled WGS sequence"/>
</dbReference>
<dbReference type="Pfam" id="PF22998">
    <property type="entry name" value="GNAT_LYC1-like"/>
    <property type="match status" value="1"/>
</dbReference>
<evidence type="ECO:0000259" key="1">
    <source>
        <dbReference type="Pfam" id="PF22998"/>
    </source>
</evidence>
<dbReference type="InterPro" id="IPR053013">
    <property type="entry name" value="LAT"/>
</dbReference>
<dbReference type="PANTHER" id="PTHR34815:SF2">
    <property type="entry name" value="N-ACETYLTRANSFERASE DOMAIN-CONTAINING PROTEIN"/>
    <property type="match status" value="1"/>
</dbReference>
<sequence length="480" mass="53639">MCVSPVRARCTHQRCNEQASREGRRNGATSAQRSFKLFESVLTPDDIASAVKTPKMGEDDAKLQGAVLEPSGGLALKTTEQLAGNPGGPESTAVHDDIATLPDATSPDLHLSHPTDQENSFIWKLQSVAWKDALTVPQFIEGCAYVTTLPLAKNKGMTQWILVDKTLPPGRRQILASCESVRKRSLTSDANGNVTETITHGVASVYCNPRYRRRGYASRMLTELGKVLATWQVEGFTKVAASVLFSDIGSKFYAAVGWQPFSSYHIEFSPAPLESRSATCVLAEEVGQLCADDESIIRQAMARPYKDGRARHMILPDHDHMLWHHHKEEFDCEKLLAKKPHIKGAIAGEPGNRVWAIWIHRFYKSPDGCSGNVLYILRLVIENTLLLDDFSDDNKRPDLPVKELRAVLQAAQAEAANWKLQHVKLWDPSPLAEELIKRTGIDHRRVVRENDGICCLRWYGDGDEQEKSLSWIGKQKYCWC</sequence>
<evidence type="ECO:0000313" key="3">
    <source>
        <dbReference type="Proteomes" id="UP000009084"/>
    </source>
</evidence>
<name>C5PIX1_COCP7</name>
<comment type="caution">
    <text evidence="2">The sequence shown here is derived from an EMBL/GenBank/DDBJ whole genome shotgun (WGS) entry which is preliminary data.</text>
</comment>
<dbReference type="VEuPathDB" id="FungiDB:CPC735_058440"/>
<protein>
    <recommendedName>
        <fullName evidence="1">LYC1 C-terminal domain-containing protein</fullName>
    </recommendedName>
</protein>
<dbReference type="SUPFAM" id="SSF55729">
    <property type="entry name" value="Acyl-CoA N-acyltransferases (Nat)"/>
    <property type="match status" value="1"/>
</dbReference>
<evidence type="ECO:0000313" key="2">
    <source>
        <dbReference type="EMBL" id="EER24474.1"/>
    </source>
</evidence>
<dbReference type="AlphaFoldDB" id="C5PIX1"/>
<dbReference type="EMBL" id="ACFW01000049">
    <property type="protein sequence ID" value="EER24474.1"/>
    <property type="molecule type" value="Genomic_DNA"/>
</dbReference>
<dbReference type="HOGENOM" id="CLU_038171_1_0_1"/>
<reference evidence="2 3" key="1">
    <citation type="journal article" date="2009" name="Genome Res.">
        <title>Comparative genomic analyses of the human fungal pathogens Coccidioides and their relatives.</title>
        <authorList>
            <person name="Sharpton T.J."/>
            <person name="Stajich J.E."/>
            <person name="Rounsley S.D."/>
            <person name="Gardner M.J."/>
            <person name="Wortman J.R."/>
            <person name="Jordar V.S."/>
            <person name="Maiti R."/>
            <person name="Kodira C.D."/>
            <person name="Neafsey D.E."/>
            <person name="Zeng Q."/>
            <person name="Hung C.-Y."/>
            <person name="McMahan C."/>
            <person name="Muszewska A."/>
            <person name="Grynberg M."/>
            <person name="Mandel M.A."/>
            <person name="Kellner E.M."/>
            <person name="Barker B.M."/>
            <person name="Galgiani J.N."/>
            <person name="Orbach M.J."/>
            <person name="Kirkland T.N."/>
            <person name="Cole G.T."/>
            <person name="Henn M.R."/>
            <person name="Birren B.W."/>
            <person name="Taylor J.W."/>
        </authorList>
    </citation>
    <scope>NUCLEOTIDE SEQUENCE [LARGE SCALE GENOMIC DNA]</scope>
    <source>
        <strain evidence="3">C735</strain>
    </source>
</reference>
<dbReference type="OrthoDB" id="2020070at2759"/>